<proteinExistence type="predicted"/>
<dbReference type="EMBL" id="ML208401">
    <property type="protein sequence ID" value="TFK66579.1"/>
    <property type="molecule type" value="Genomic_DNA"/>
</dbReference>
<name>A0ACD3ALR0_9AGAR</name>
<reference evidence="1 2" key="1">
    <citation type="journal article" date="2019" name="Nat. Ecol. Evol.">
        <title>Megaphylogeny resolves global patterns of mushroom evolution.</title>
        <authorList>
            <person name="Varga T."/>
            <person name="Krizsan K."/>
            <person name="Foldi C."/>
            <person name="Dima B."/>
            <person name="Sanchez-Garcia M."/>
            <person name="Sanchez-Ramirez S."/>
            <person name="Szollosi G.J."/>
            <person name="Szarkandi J.G."/>
            <person name="Papp V."/>
            <person name="Albert L."/>
            <person name="Andreopoulos W."/>
            <person name="Angelini C."/>
            <person name="Antonin V."/>
            <person name="Barry K.W."/>
            <person name="Bougher N.L."/>
            <person name="Buchanan P."/>
            <person name="Buyck B."/>
            <person name="Bense V."/>
            <person name="Catcheside P."/>
            <person name="Chovatia M."/>
            <person name="Cooper J."/>
            <person name="Damon W."/>
            <person name="Desjardin D."/>
            <person name="Finy P."/>
            <person name="Geml J."/>
            <person name="Haridas S."/>
            <person name="Hughes K."/>
            <person name="Justo A."/>
            <person name="Karasinski D."/>
            <person name="Kautmanova I."/>
            <person name="Kiss B."/>
            <person name="Kocsube S."/>
            <person name="Kotiranta H."/>
            <person name="LaButti K.M."/>
            <person name="Lechner B.E."/>
            <person name="Liimatainen K."/>
            <person name="Lipzen A."/>
            <person name="Lukacs Z."/>
            <person name="Mihaltcheva S."/>
            <person name="Morgado L.N."/>
            <person name="Niskanen T."/>
            <person name="Noordeloos M.E."/>
            <person name="Ohm R.A."/>
            <person name="Ortiz-Santana B."/>
            <person name="Ovrebo C."/>
            <person name="Racz N."/>
            <person name="Riley R."/>
            <person name="Savchenko A."/>
            <person name="Shiryaev A."/>
            <person name="Soop K."/>
            <person name="Spirin V."/>
            <person name="Szebenyi C."/>
            <person name="Tomsovsky M."/>
            <person name="Tulloss R.E."/>
            <person name="Uehling J."/>
            <person name="Grigoriev I.V."/>
            <person name="Vagvolgyi C."/>
            <person name="Papp T."/>
            <person name="Martin F.M."/>
            <person name="Miettinen O."/>
            <person name="Hibbett D.S."/>
            <person name="Nagy L.G."/>
        </authorList>
    </citation>
    <scope>NUCLEOTIDE SEQUENCE [LARGE SCALE GENOMIC DNA]</scope>
    <source>
        <strain evidence="1 2">NL-1719</strain>
    </source>
</reference>
<organism evidence="1 2">
    <name type="scientific">Pluteus cervinus</name>
    <dbReference type="NCBI Taxonomy" id="181527"/>
    <lineage>
        <taxon>Eukaryota</taxon>
        <taxon>Fungi</taxon>
        <taxon>Dikarya</taxon>
        <taxon>Basidiomycota</taxon>
        <taxon>Agaricomycotina</taxon>
        <taxon>Agaricomycetes</taxon>
        <taxon>Agaricomycetidae</taxon>
        <taxon>Agaricales</taxon>
        <taxon>Pluteineae</taxon>
        <taxon>Pluteaceae</taxon>
        <taxon>Pluteus</taxon>
    </lineage>
</organism>
<gene>
    <name evidence="1" type="ORF">BDN72DRAFT_844196</name>
</gene>
<sequence>MHSSPTSATPRGTPARRGKSPRFRGDSPPQPGSSSLASNLDSKPASTFTSSLDIRVEGVVQFDTDFPPKPATPSVSAEQESSTTESRRAPRKSKSDALAALSHHARASSLGPDDFDQPQDFTEKYRAAPPIPIPSRLDMSSVKTSSPEIHSIPRSSSRPFGLSDCPEYRPTPEEFKDPMAYIQSIADEAKNYGICKIIPPDDWKMPFTTNTENFRFRTRLQRLNSIEASARAKLNFLEQLYKFHKQQGNPRVVVPTINHKPLDLWLLRKEVHKMGGYEAVTKGKKWSDLGRILGYRGIPGLSTQIKNSYTRVILPYEHFCDRAKNSPAMSSILARDQLKNGAPLSPEPPSRLSTGLDTNTDSPPSSPLTATSSPLSEPPDEGDMKGAEGSKGSRTRRSTRMKSQEQTPRKPGFSSGSVVPPPIFYDKPDTKGTNEQSCEICHKANRGEEMLLCDGCDCGFHMFCLDPPLDSIPKEQWFCFTCLSGTGGDFGFDEGEEHSLSSFRARDLEFRRMWFESHPPIQQMDTGPDGVNDPTINHFGNVDVTEHDVEREFWRLVQSPTETVEIEYGADVHSTFHGSAMPTMETHPLDSYAKDPWNLNNIAILSDSLLRFIKSDISGMTVPWIYVGMVFSTFCWHNEDHYTYSINFMHWGETKTWYGIPGEDAQKFEAAIKCEAPDLFEAQPDLLFQLVTLMNPQRVSDADVRVYACNQRPGEFVITFPEAYHAGFNHGLNFNEAVNFALPNWLPYGRDCVQRYREHRKLPVFSHDELLITITQQSPTINTAMWLLDSLKEMTEREMNDRAKARALGFSEILEEEDRLEDQYQCTVCKVFCYLSQVICSCSTRVVCVEHHHLLCANPTLNHLTLRKRFSDEDLLEKQAKVTERASIPSTWRNKLNKHLSESATPPLRSLRALVAEGEQLNYYFPELASLKKCVSRASDWVDQANTFLMRKQSRKRARRSRGRPDGPVDDLADRPDRGLDELYKLIQEVDKLGFDCPQIASLQTLATRAESIKKQATALLSTPANEQEQESFLTECKKLLLDGSSLNVYLDELNAVESIVERDTLVKELEEKMDDSDITLTLDEVRQLLGRARACNLSSDNAHLQALETREHVGEEWEQRAQAILSKPVKTIEELNQVADDDISIPVDPAALQRLNSARAKANDFERQANSWLNPEPDALKPRVQDVLKLLARAEKDFDIPVVKELKQLADQAAAREAECEQIRRDRLDGPTSGRDVLRQIEEWKADAEKFSIFSMPAFEKLETEYAEHCKWMEGLPWYCKEHRRPHGAQILNDVIENTRPEDDLPPANEYVTCICPKPVCPPPHGGTSDAMQCDNCHARFHGLCAKQDGSCPFCDHHHWNGVITKERNWHFCYLPTILAQAPELTKRWSQEWKELEIIVHRVDRLSSVIGQFLSYTLQPINQDPKYIHQVRHYMRKLYKLQFAISSNPDVSYGLDLAGLHRMLANQSTTTKMKKRRRPRFTFGQDVDGDWSDGTRCVCRGRNPYYTHCQKVSCKGCHRAYHINCVYFPPDASPSDKDAYFCPLCCLRKGKQYQHAEVRVKSSDGSLEPDVYIDIDSMLDTFSKDVIHKKLRPPSSINTVFLELVKFTPGYLPENNGSTSKNGPLPLASTSHLPLQRPQVIPHPHAQPYLIAQSHVALHPHDPYMHTRLPYHHPAGAIPTAHYPPNPHAPPGTPAAWSRWGAVATPTQPPSTQRRQNGDSTRTTPVPLLPPPSLHSPHSNGLPPAPLLPITTSTNGSASANSSPVAAANKKRKHSDAPSPNGEELRRPPTANGNGTNTVPPSPKRRALPHSQSSPSPHPLTPAKPSPPNVQSLSPSLAFIVSPVNQS</sequence>
<evidence type="ECO:0000313" key="1">
    <source>
        <dbReference type="EMBL" id="TFK66579.1"/>
    </source>
</evidence>
<evidence type="ECO:0000313" key="2">
    <source>
        <dbReference type="Proteomes" id="UP000308600"/>
    </source>
</evidence>
<keyword evidence="2" id="KW-1185">Reference proteome</keyword>
<dbReference type="Proteomes" id="UP000308600">
    <property type="component" value="Unassembled WGS sequence"/>
</dbReference>
<protein>
    <submittedName>
        <fullName evidence="1">Uncharacterized protein</fullName>
    </submittedName>
</protein>
<accession>A0ACD3ALR0</accession>